<dbReference type="Gene3D" id="3.40.30.10">
    <property type="entry name" value="Glutaredoxin"/>
    <property type="match status" value="1"/>
</dbReference>
<feature type="domain" description="Thioredoxin" evidence="4">
    <location>
        <begin position="12"/>
        <end position="162"/>
    </location>
</feature>
<organism evidence="5 6">
    <name type="scientific">Lacihabitans lacunae</name>
    <dbReference type="NCBI Taxonomy" id="1028214"/>
    <lineage>
        <taxon>Bacteria</taxon>
        <taxon>Pseudomonadati</taxon>
        <taxon>Bacteroidota</taxon>
        <taxon>Cytophagia</taxon>
        <taxon>Cytophagales</taxon>
        <taxon>Leadbetterellaceae</taxon>
        <taxon>Lacihabitans</taxon>
    </lineage>
</organism>
<dbReference type="RefSeq" id="WP_379836258.1">
    <property type="nucleotide sequence ID" value="NZ_JBHRYQ010000001.1"/>
</dbReference>
<gene>
    <name evidence="5" type="ORF">ACFOOI_06360</name>
</gene>
<dbReference type="InterPro" id="IPR011990">
    <property type="entry name" value="TPR-like_helical_dom_sf"/>
</dbReference>
<dbReference type="SUPFAM" id="SSF52833">
    <property type="entry name" value="Thioredoxin-like"/>
    <property type="match status" value="1"/>
</dbReference>
<keyword evidence="2 3" id="KW-0802">TPR repeat</keyword>
<dbReference type="Gene3D" id="1.25.40.10">
    <property type="entry name" value="Tetratricopeptide repeat domain"/>
    <property type="match status" value="1"/>
</dbReference>
<dbReference type="SUPFAM" id="SSF48452">
    <property type="entry name" value="TPR-like"/>
    <property type="match status" value="1"/>
</dbReference>
<name>A0ABV7YSV4_9BACT</name>
<dbReference type="InterPro" id="IPR013105">
    <property type="entry name" value="TPR_2"/>
</dbReference>
<protein>
    <submittedName>
        <fullName evidence="5">Tetratricopeptide repeat protein</fullName>
    </submittedName>
</protein>
<feature type="repeat" description="TPR" evidence="3">
    <location>
        <begin position="236"/>
        <end position="269"/>
    </location>
</feature>
<dbReference type="InterPro" id="IPR036249">
    <property type="entry name" value="Thioredoxin-like_sf"/>
</dbReference>
<evidence type="ECO:0000256" key="3">
    <source>
        <dbReference type="PROSITE-ProRule" id="PRU00339"/>
    </source>
</evidence>
<dbReference type="Pfam" id="PF07719">
    <property type="entry name" value="TPR_2"/>
    <property type="match status" value="1"/>
</dbReference>
<evidence type="ECO:0000256" key="1">
    <source>
        <dbReference type="ARBA" id="ARBA00022737"/>
    </source>
</evidence>
<dbReference type="InterPro" id="IPR019734">
    <property type="entry name" value="TPR_rpt"/>
</dbReference>
<comment type="caution">
    <text evidence="5">The sequence shown here is derived from an EMBL/GenBank/DDBJ whole genome shotgun (WGS) entry which is preliminary data.</text>
</comment>
<proteinExistence type="predicted"/>
<dbReference type="InterPro" id="IPR013766">
    <property type="entry name" value="Thioredoxin_domain"/>
</dbReference>
<reference evidence="6" key="1">
    <citation type="journal article" date="2019" name="Int. J. Syst. Evol. Microbiol.">
        <title>The Global Catalogue of Microorganisms (GCM) 10K type strain sequencing project: providing services to taxonomists for standard genome sequencing and annotation.</title>
        <authorList>
            <consortium name="The Broad Institute Genomics Platform"/>
            <consortium name="The Broad Institute Genome Sequencing Center for Infectious Disease"/>
            <person name="Wu L."/>
            <person name="Ma J."/>
        </authorList>
    </citation>
    <scope>NUCLEOTIDE SEQUENCE [LARGE SCALE GENOMIC DNA]</scope>
    <source>
        <strain evidence="6">CECT 7956</strain>
    </source>
</reference>
<evidence type="ECO:0000256" key="2">
    <source>
        <dbReference type="ARBA" id="ARBA00022803"/>
    </source>
</evidence>
<evidence type="ECO:0000313" key="6">
    <source>
        <dbReference type="Proteomes" id="UP001595616"/>
    </source>
</evidence>
<dbReference type="PROSITE" id="PS50005">
    <property type="entry name" value="TPR"/>
    <property type="match status" value="1"/>
</dbReference>
<dbReference type="SMART" id="SM00028">
    <property type="entry name" value="TPR"/>
    <property type="match status" value="2"/>
</dbReference>
<dbReference type="PROSITE" id="PS51352">
    <property type="entry name" value="THIOREDOXIN_2"/>
    <property type="match status" value="1"/>
</dbReference>
<accession>A0ABV7YSV4</accession>
<evidence type="ECO:0000259" key="4">
    <source>
        <dbReference type="PROSITE" id="PS51352"/>
    </source>
</evidence>
<dbReference type="Proteomes" id="UP001595616">
    <property type="component" value="Unassembled WGS sequence"/>
</dbReference>
<dbReference type="EMBL" id="JBHRYQ010000001">
    <property type="protein sequence ID" value="MFC3810269.1"/>
    <property type="molecule type" value="Genomic_DNA"/>
</dbReference>
<evidence type="ECO:0000313" key="5">
    <source>
        <dbReference type="EMBL" id="MFC3810269.1"/>
    </source>
</evidence>
<sequence>MKTIILLLFPFFVFSQTAPKLLGQTTISKLSEAPFGEWFNAAHEKYVPNAATIEQLKQIPKKKVSVQIFMGTWCRDTQRELPRFIKTLETAGFKSTQIEIIAVDNAPETYKQSPEHQEIGKGIYRVATFIILKDGKELNRIVEFPVVSLEKDLLQILKNKAYSPNYAAFSQVDQWFKEGILTDPNVSFRGLANVLKGISKAEGELNAMGYIFLGRNQIKEAISILSINVYLYPESSNCYDSLAEAYLKNNQKETAIHYYEVALKLNPKSETLAKTIADLKASL</sequence>
<keyword evidence="1" id="KW-0677">Repeat</keyword>
<keyword evidence="6" id="KW-1185">Reference proteome</keyword>